<gene>
    <name evidence="2" type="ORF">WJ96_07505</name>
</gene>
<evidence type="ECO:0000313" key="3">
    <source>
        <dbReference type="Proteomes" id="UP000056453"/>
    </source>
</evidence>
<reference evidence="2 3" key="1">
    <citation type="submission" date="2015-11" db="EMBL/GenBank/DDBJ databases">
        <title>Expanding the genomic diversity of Burkholderia species for the development of highly accurate diagnostics.</title>
        <authorList>
            <person name="Sahl J."/>
            <person name="Keim P."/>
            <person name="Wagner D."/>
        </authorList>
    </citation>
    <scope>NUCLEOTIDE SEQUENCE [LARGE SCALE GENOMIC DNA]</scope>
    <source>
        <strain evidence="2 3">MSMB1808WGS</strain>
    </source>
</reference>
<evidence type="ECO:0000313" key="2">
    <source>
        <dbReference type="EMBL" id="KVP98357.1"/>
    </source>
</evidence>
<sequence>MTAEEAIAEALSYGTSADLAARHLHWLRTQKMALFYLPFALLLADLLMFLKPSLLGNPTGVYAQLCGVIFCVLPMLALASIGYGHSTPFGYWCVPLNDPHDLDDRVARSPGAKKLRDAILASGRELHYVDEWLMGSVIHYEYRKTGVWPAPIITE</sequence>
<name>A0AAW3MZH2_9BURK</name>
<feature type="transmembrane region" description="Helical" evidence="1">
    <location>
        <begin position="32"/>
        <end position="50"/>
    </location>
</feature>
<keyword evidence="3" id="KW-1185">Reference proteome</keyword>
<organism evidence="2 3">
    <name type="scientific">Burkholderia ubonensis</name>
    <dbReference type="NCBI Taxonomy" id="101571"/>
    <lineage>
        <taxon>Bacteria</taxon>
        <taxon>Pseudomonadati</taxon>
        <taxon>Pseudomonadota</taxon>
        <taxon>Betaproteobacteria</taxon>
        <taxon>Burkholderiales</taxon>
        <taxon>Burkholderiaceae</taxon>
        <taxon>Burkholderia</taxon>
        <taxon>Burkholderia cepacia complex</taxon>
    </lineage>
</organism>
<dbReference type="EMBL" id="LPBJ01000047">
    <property type="protein sequence ID" value="KVP98357.1"/>
    <property type="molecule type" value="Genomic_DNA"/>
</dbReference>
<comment type="caution">
    <text evidence="2">The sequence shown here is derived from an EMBL/GenBank/DDBJ whole genome shotgun (WGS) entry which is preliminary data.</text>
</comment>
<feature type="transmembrane region" description="Helical" evidence="1">
    <location>
        <begin position="62"/>
        <end position="83"/>
    </location>
</feature>
<keyword evidence="1" id="KW-0472">Membrane</keyword>
<proteinExistence type="predicted"/>
<accession>A0AAW3MZH2</accession>
<keyword evidence="1" id="KW-0812">Transmembrane</keyword>
<dbReference type="Proteomes" id="UP000056453">
    <property type="component" value="Unassembled WGS sequence"/>
</dbReference>
<dbReference type="AlphaFoldDB" id="A0AAW3MZH2"/>
<keyword evidence="1" id="KW-1133">Transmembrane helix</keyword>
<protein>
    <submittedName>
        <fullName evidence="2">Uncharacterized protein</fullName>
    </submittedName>
</protein>
<evidence type="ECO:0000256" key="1">
    <source>
        <dbReference type="SAM" id="Phobius"/>
    </source>
</evidence>